<feature type="compositionally biased region" description="Low complexity" evidence="1">
    <location>
        <begin position="160"/>
        <end position="178"/>
    </location>
</feature>
<gene>
    <name evidence="4" type="ORF">B0H66DRAFT_226433</name>
</gene>
<feature type="region of interest" description="Disordered" evidence="1">
    <location>
        <begin position="142"/>
        <end position="178"/>
    </location>
</feature>
<feature type="signal peptide" evidence="2">
    <location>
        <begin position="1"/>
        <end position="18"/>
    </location>
</feature>
<dbReference type="InterPro" id="IPR056637">
    <property type="entry name" value="DUF7735"/>
</dbReference>
<feature type="domain" description="DUF7735" evidence="3">
    <location>
        <begin position="76"/>
        <end position="115"/>
    </location>
</feature>
<protein>
    <recommendedName>
        <fullName evidence="3">DUF7735 domain-containing protein</fullName>
    </recommendedName>
</protein>
<evidence type="ECO:0000313" key="4">
    <source>
        <dbReference type="EMBL" id="KAK3318154.1"/>
    </source>
</evidence>
<keyword evidence="2" id="KW-0732">Signal</keyword>
<dbReference type="AlphaFoldDB" id="A0AAE0M519"/>
<evidence type="ECO:0000256" key="1">
    <source>
        <dbReference type="SAM" id="MobiDB-lite"/>
    </source>
</evidence>
<accession>A0AAE0M519</accession>
<dbReference type="Proteomes" id="UP001283341">
    <property type="component" value="Unassembled WGS sequence"/>
</dbReference>
<reference evidence="4" key="2">
    <citation type="submission" date="2023-06" db="EMBL/GenBank/DDBJ databases">
        <authorList>
            <consortium name="Lawrence Berkeley National Laboratory"/>
            <person name="Haridas S."/>
            <person name="Hensen N."/>
            <person name="Bonometti L."/>
            <person name="Westerberg I."/>
            <person name="Brannstrom I.O."/>
            <person name="Guillou S."/>
            <person name="Cros-Aarteil S."/>
            <person name="Calhoun S."/>
            <person name="Kuo A."/>
            <person name="Mondo S."/>
            <person name="Pangilinan J."/>
            <person name="Riley R."/>
            <person name="Labutti K."/>
            <person name="Andreopoulos B."/>
            <person name="Lipzen A."/>
            <person name="Chen C."/>
            <person name="Yanf M."/>
            <person name="Daum C."/>
            <person name="Ng V."/>
            <person name="Clum A."/>
            <person name="Steindorff A."/>
            <person name="Ohm R."/>
            <person name="Martin F."/>
            <person name="Silar P."/>
            <person name="Natvig D."/>
            <person name="Lalanne C."/>
            <person name="Gautier V."/>
            <person name="Ament-Velasquez S.L."/>
            <person name="Kruys A."/>
            <person name="Hutchinson M.I."/>
            <person name="Powell A.J."/>
            <person name="Barry K."/>
            <person name="Miller A.N."/>
            <person name="Grigoriev I.V."/>
            <person name="Debuchy R."/>
            <person name="Gladieux P."/>
            <person name="Thoren M.H."/>
            <person name="Johannesson H."/>
        </authorList>
    </citation>
    <scope>NUCLEOTIDE SEQUENCE</scope>
    <source>
        <strain evidence="4">CBS 118394</strain>
    </source>
</reference>
<organism evidence="4 5">
    <name type="scientific">Apodospora peruviana</name>
    <dbReference type="NCBI Taxonomy" id="516989"/>
    <lineage>
        <taxon>Eukaryota</taxon>
        <taxon>Fungi</taxon>
        <taxon>Dikarya</taxon>
        <taxon>Ascomycota</taxon>
        <taxon>Pezizomycotina</taxon>
        <taxon>Sordariomycetes</taxon>
        <taxon>Sordariomycetidae</taxon>
        <taxon>Sordariales</taxon>
        <taxon>Lasiosphaeriaceae</taxon>
        <taxon>Apodospora</taxon>
    </lineage>
</organism>
<dbReference type="Pfam" id="PF24870">
    <property type="entry name" value="DUF7735"/>
    <property type="match status" value="1"/>
</dbReference>
<reference evidence="4" key="1">
    <citation type="journal article" date="2023" name="Mol. Phylogenet. Evol.">
        <title>Genome-scale phylogeny and comparative genomics of the fungal order Sordariales.</title>
        <authorList>
            <person name="Hensen N."/>
            <person name="Bonometti L."/>
            <person name="Westerberg I."/>
            <person name="Brannstrom I.O."/>
            <person name="Guillou S."/>
            <person name="Cros-Aarteil S."/>
            <person name="Calhoun S."/>
            <person name="Haridas S."/>
            <person name="Kuo A."/>
            <person name="Mondo S."/>
            <person name="Pangilinan J."/>
            <person name="Riley R."/>
            <person name="LaButti K."/>
            <person name="Andreopoulos B."/>
            <person name="Lipzen A."/>
            <person name="Chen C."/>
            <person name="Yan M."/>
            <person name="Daum C."/>
            <person name="Ng V."/>
            <person name="Clum A."/>
            <person name="Steindorff A."/>
            <person name="Ohm R.A."/>
            <person name="Martin F."/>
            <person name="Silar P."/>
            <person name="Natvig D.O."/>
            <person name="Lalanne C."/>
            <person name="Gautier V."/>
            <person name="Ament-Velasquez S.L."/>
            <person name="Kruys A."/>
            <person name="Hutchinson M.I."/>
            <person name="Powell A.J."/>
            <person name="Barry K."/>
            <person name="Miller A.N."/>
            <person name="Grigoriev I.V."/>
            <person name="Debuchy R."/>
            <person name="Gladieux P."/>
            <person name="Hiltunen Thoren M."/>
            <person name="Johannesson H."/>
        </authorList>
    </citation>
    <scope>NUCLEOTIDE SEQUENCE</scope>
    <source>
        <strain evidence="4">CBS 118394</strain>
    </source>
</reference>
<proteinExistence type="predicted"/>
<evidence type="ECO:0000259" key="3">
    <source>
        <dbReference type="Pfam" id="PF24870"/>
    </source>
</evidence>
<dbReference type="EMBL" id="JAUEDM010000004">
    <property type="protein sequence ID" value="KAK3318154.1"/>
    <property type="molecule type" value="Genomic_DNA"/>
</dbReference>
<evidence type="ECO:0000256" key="2">
    <source>
        <dbReference type="SAM" id="SignalP"/>
    </source>
</evidence>
<keyword evidence="5" id="KW-1185">Reference proteome</keyword>
<evidence type="ECO:0000313" key="5">
    <source>
        <dbReference type="Proteomes" id="UP001283341"/>
    </source>
</evidence>
<comment type="caution">
    <text evidence="4">The sequence shown here is derived from an EMBL/GenBank/DDBJ whole genome shotgun (WGS) entry which is preliminary data.</text>
</comment>
<sequence length="212" mass="20625">MLAKTTILTTALAALVSADALIYPGHLAAKRDLELAARQTDGGDSATACLEPLLSAYSSLPTAPPELSSISIVDACDVTIPPAVAPVYSSYSSEVVSWFGEHSSAIFSALSQCPMYSSFIDQGGIDVCTSVLVGGAGGGSTPASTTVDAAPSQTGANGSGAAAPTDAAPTTPAGGAGAATTTTPVKAFAARETGFVGAAVAAVGFLGVVAAL</sequence>
<name>A0AAE0M519_9PEZI</name>
<feature type="chain" id="PRO_5042133632" description="DUF7735 domain-containing protein" evidence="2">
    <location>
        <begin position="19"/>
        <end position="212"/>
    </location>
</feature>